<feature type="domain" description="Htaa" evidence="1">
    <location>
        <begin position="8"/>
        <end position="154"/>
    </location>
</feature>
<evidence type="ECO:0000313" key="2">
    <source>
        <dbReference type="EMBL" id="ALV41875.1"/>
    </source>
</evidence>
<dbReference type="Pfam" id="PF04213">
    <property type="entry name" value="HtaA"/>
    <property type="match status" value="1"/>
</dbReference>
<dbReference type="InterPro" id="IPR007331">
    <property type="entry name" value="Htaa"/>
</dbReference>
<gene>
    <name evidence="2" type="ORF">AU252_12485</name>
</gene>
<dbReference type="EMBL" id="CP013747">
    <property type="protein sequence ID" value="ALV41875.1"/>
    <property type="molecule type" value="Genomic_DNA"/>
</dbReference>
<dbReference type="STRING" id="121292.AU252_12485"/>
<proteinExistence type="predicted"/>
<name>A0A0U3PC10_9MICC</name>
<dbReference type="KEGG" id="psul:AU252_12485"/>
<dbReference type="AlphaFoldDB" id="A0A0U3PC10"/>
<dbReference type="Proteomes" id="UP000065151">
    <property type="component" value="Chromosome"/>
</dbReference>
<reference evidence="2 3" key="1">
    <citation type="submission" date="2015-12" db="EMBL/GenBank/DDBJ databases">
        <authorList>
            <person name="Shamseldin A."/>
            <person name="Moawad H."/>
            <person name="Abd El-Rahim W.M."/>
            <person name="Sadowsky M.J."/>
        </authorList>
    </citation>
    <scope>NUCLEOTIDE SEQUENCE [LARGE SCALE GENOMIC DNA]</scope>
    <source>
        <strain evidence="2 3">Ar51</strain>
    </source>
</reference>
<sequence length="160" mass="16771">MSNPNSIGSLTWAVRDSLMRYVTVIAGGSYEIDGPATIDDSGVFTFPLVRAVASDGGWRLLFAGSLHFTAHHGLLDIRIIDPEIVVGPTSGALLARTEVDSTELTAIVELGTATPAQDGDVLVWDAVPSKLLGSAVEMFGTVYPAGTDMAPLGIRITIDS</sequence>
<evidence type="ECO:0000313" key="3">
    <source>
        <dbReference type="Proteomes" id="UP000065151"/>
    </source>
</evidence>
<protein>
    <recommendedName>
        <fullName evidence="1">Htaa domain-containing protein</fullName>
    </recommendedName>
</protein>
<accession>A0A0U3PC10</accession>
<dbReference type="RefSeq" id="WP_058930999.1">
    <property type="nucleotide sequence ID" value="NZ_CP013747.1"/>
</dbReference>
<organism evidence="2">
    <name type="scientific">Pseudarthrobacter sulfonivorans</name>
    <dbReference type="NCBI Taxonomy" id="121292"/>
    <lineage>
        <taxon>Bacteria</taxon>
        <taxon>Bacillati</taxon>
        <taxon>Actinomycetota</taxon>
        <taxon>Actinomycetes</taxon>
        <taxon>Micrococcales</taxon>
        <taxon>Micrococcaceae</taxon>
        <taxon>Pseudarthrobacter</taxon>
    </lineage>
</organism>
<evidence type="ECO:0000259" key="1">
    <source>
        <dbReference type="Pfam" id="PF04213"/>
    </source>
</evidence>